<comment type="caution">
    <text evidence="3">The sequence shown here is derived from an EMBL/GenBank/DDBJ whole genome shotgun (WGS) entry which is preliminary data.</text>
</comment>
<dbReference type="Pfam" id="PF24626">
    <property type="entry name" value="SH3_Tf2-1"/>
    <property type="match status" value="1"/>
</dbReference>
<proteinExistence type="predicted"/>
<dbReference type="AlphaFoldDB" id="A0A371I3W4"/>
<evidence type="ECO:0000313" key="4">
    <source>
        <dbReference type="Proteomes" id="UP000257109"/>
    </source>
</evidence>
<feature type="region of interest" description="Disordered" evidence="1">
    <location>
        <begin position="49"/>
        <end position="95"/>
    </location>
</feature>
<dbReference type="InterPro" id="IPR056924">
    <property type="entry name" value="SH3_Tf2-1"/>
</dbReference>
<keyword evidence="4" id="KW-1185">Reference proteome</keyword>
<dbReference type="PANTHER" id="PTHR35046">
    <property type="entry name" value="ZINC KNUCKLE (CCHC-TYPE) FAMILY PROTEIN"/>
    <property type="match status" value="1"/>
</dbReference>
<evidence type="ECO:0000313" key="3">
    <source>
        <dbReference type="EMBL" id="RDY09731.1"/>
    </source>
</evidence>
<name>A0A371I3W4_MUCPR</name>
<feature type="domain" description="Tf2-1-like SH3-like" evidence="2">
    <location>
        <begin position="8"/>
        <end position="55"/>
    </location>
</feature>
<dbReference type="Proteomes" id="UP000257109">
    <property type="component" value="Unassembled WGS sequence"/>
</dbReference>
<protein>
    <recommendedName>
        <fullName evidence="2">Tf2-1-like SH3-like domain-containing protein</fullName>
    </recommendedName>
</protein>
<sequence>MELFFKEGDLVWVHLRNERFPHHRKSKLLPKGDDSFKILKRINDNTYKVSMPQEFGGSTQAPNLRSNSLQEMEDDKPHSRTQDGKKEAATPALEGLVTRGNLKRIQEKVQHELAMLKGQEEAQEGQVLYH</sequence>
<feature type="non-terminal residue" evidence="3">
    <location>
        <position position="1"/>
    </location>
</feature>
<dbReference type="EMBL" id="QJKJ01000983">
    <property type="protein sequence ID" value="RDY09731.1"/>
    <property type="molecule type" value="Genomic_DNA"/>
</dbReference>
<dbReference type="PANTHER" id="PTHR35046:SF9">
    <property type="entry name" value="RNA-DIRECTED DNA POLYMERASE"/>
    <property type="match status" value="1"/>
</dbReference>
<accession>A0A371I3W4</accession>
<feature type="compositionally biased region" description="Polar residues" evidence="1">
    <location>
        <begin position="56"/>
        <end position="70"/>
    </location>
</feature>
<evidence type="ECO:0000256" key="1">
    <source>
        <dbReference type="SAM" id="MobiDB-lite"/>
    </source>
</evidence>
<feature type="non-terminal residue" evidence="3">
    <location>
        <position position="130"/>
    </location>
</feature>
<feature type="compositionally biased region" description="Basic and acidic residues" evidence="1">
    <location>
        <begin position="75"/>
        <end position="88"/>
    </location>
</feature>
<gene>
    <name evidence="3" type="ORF">CR513_05856</name>
</gene>
<reference evidence="3" key="1">
    <citation type="submission" date="2018-05" db="EMBL/GenBank/DDBJ databases">
        <title>Draft genome of Mucuna pruriens seed.</title>
        <authorList>
            <person name="Nnadi N.E."/>
            <person name="Vos R."/>
            <person name="Hasami M.H."/>
            <person name="Devisetty U.K."/>
            <person name="Aguiy J.C."/>
        </authorList>
    </citation>
    <scope>NUCLEOTIDE SEQUENCE [LARGE SCALE GENOMIC DNA]</scope>
    <source>
        <strain evidence="3">JCA_2017</strain>
    </source>
</reference>
<organism evidence="3 4">
    <name type="scientific">Mucuna pruriens</name>
    <name type="common">Velvet bean</name>
    <name type="synonym">Dolichos pruriens</name>
    <dbReference type="NCBI Taxonomy" id="157652"/>
    <lineage>
        <taxon>Eukaryota</taxon>
        <taxon>Viridiplantae</taxon>
        <taxon>Streptophyta</taxon>
        <taxon>Embryophyta</taxon>
        <taxon>Tracheophyta</taxon>
        <taxon>Spermatophyta</taxon>
        <taxon>Magnoliopsida</taxon>
        <taxon>eudicotyledons</taxon>
        <taxon>Gunneridae</taxon>
        <taxon>Pentapetalae</taxon>
        <taxon>rosids</taxon>
        <taxon>fabids</taxon>
        <taxon>Fabales</taxon>
        <taxon>Fabaceae</taxon>
        <taxon>Papilionoideae</taxon>
        <taxon>50 kb inversion clade</taxon>
        <taxon>NPAAA clade</taxon>
        <taxon>indigoferoid/millettioid clade</taxon>
        <taxon>Phaseoleae</taxon>
        <taxon>Mucuna</taxon>
    </lineage>
</organism>
<evidence type="ECO:0000259" key="2">
    <source>
        <dbReference type="Pfam" id="PF24626"/>
    </source>
</evidence>
<dbReference type="OrthoDB" id="1721574at2759"/>